<name>A0A8J3VRG0_9ACTN</name>
<dbReference type="InterPro" id="IPR001091">
    <property type="entry name" value="RM_Methyltransferase"/>
</dbReference>
<comment type="similarity">
    <text evidence="3">Belongs to the N(4)/N(6)-methyltransferase family.</text>
</comment>
<dbReference type="GO" id="GO:0003677">
    <property type="term" value="F:DNA binding"/>
    <property type="evidence" value="ECO:0007669"/>
    <property type="project" value="InterPro"/>
</dbReference>
<dbReference type="SUPFAM" id="SSF53335">
    <property type="entry name" value="S-adenosyl-L-methionine-dependent methyltransferases"/>
    <property type="match status" value="2"/>
</dbReference>
<evidence type="ECO:0000256" key="2">
    <source>
        <dbReference type="ARBA" id="ARBA00022679"/>
    </source>
</evidence>
<reference evidence="5" key="1">
    <citation type="submission" date="2021-01" db="EMBL/GenBank/DDBJ databases">
        <title>Whole genome shotgun sequence of Rugosimonospora africana NBRC 104875.</title>
        <authorList>
            <person name="Komaki H."/>
            <person name="Tamura T."/>
        </authorList>
    </citation>
    <scope>NUCLEOTIDE SEQUENCE</scope>
    <source>
        <strain evidence="5">NBRC 104875</strain>
    </source>
</reference>
<sequence length="328" mass="34356">MASRVTRDQARVTGDAAAVAVTEAGRTTYVSHGTGAHSARRIHVTGDAADAGHQVTPTPNTTAERRSSVIVLSARSVRAQRAGRYVAGSGAHPARLTPDLAATLMRDYSQPGDLVLDPLAGTGTVLVEATHLGRNALGIADDPGWVALARANLAFAHRQGATGHARVLATDPTRLPAGIPNELHGQVTLVLTSPPPSRTMRVNGRQRPIMTRPATQRIQILDGLTATLAGCVPLLAPGGIVAVVTRPWYRDTTMTDLATQVVSAGQAADLTLVACRRAVHDMPTNAPIARSVEEIPALSDGRYDNHARVTVSHDDIAVFRADPTGGPT</sequence>
<dbReference type="InterPro" id="IPR029063">
    <property type="entry name" value="SAM-dependent_MTases_sf"/>
</dbReference>
<evidence type="ECO:0000256" key="1">
    <source>
        <dbReference type="ARBA" id="ARBA00022603"/>
    </source>
</evidence>
<protein>
    <recommendedName>
        <fullName evidence="3">Methyltransferase</fullName>
        <ecNumber evidence="3">2.1.1.-</ecNumber>
    </recommendedName>
</protein>
<dbReference type="AlphaFoldDB" id="A0A8J3VRG0"/>
<proteinExistence type="inferred from homology"/>
<dbReference type="Proteomes" id="UP000642748">
    <property type="component" value="Unassembled WGS sequence"/>
</dbReference>
<dbReference type="Gene3D" id="3.40.50.150">
    <property type="entry name" value="Vaccinia Virus protein VP39"/>
    <property type="match status" value="1"/>
</dbReference>
<dbReference type="Pfam" id="PF01555">
    <property type="entry name" value="N6_N4_Mtase"/>
    <property type="match status" value="1"/>
</dbReference>
<feature type="domain" description="DNA methylase N-4/N-6" evidence="4">
    <location>
        <begin position="84"/>
        <end position="142"/>
    </location>
</feature>
<gene>
    <name evidence="5" type="ORF">Raf01_43220</name>
</gene>
<organism evidence="5 6">
    <name type="scientific">Rugosimonospora africana</name>
    <dbReference type="NCBI Taxonomy" id="556532"/>
    <lineage>
        <taxon>Bacteria</taxon>
        <taxon>Bacillati</taxon>
        <taxon>Actinomycetota</taxon>
        <taxon>Actinomycetes</taxon>
        <taxon>Micromonosporales</taxon>
        <taxon>Micromonosporaceae</taxon>
        <taxon>Rugosimonospora</taxon>
    </lineage>
</organism>
<dbReference type="EMBL" id="BONZ01000039">
    <property type="protein sequence ID" value="GIH16150.1"/>
    <property type="molecule type" value="Genomic_DNA"/>
</dbReference>
<dbReference type="RefSeq" id="WP_203919734.1">
    <property type="nucleotide sequence ID" value="NZ_BONZ01000039.1"/>
</dbReference>
<dbReference type="PRINTS" id="PR00508">
    <property type="entry name" value="S21N4MTFRASE"/>
</dbReference>
<dbReference type="GO" id="GO:0008170">
    <property type="term" value="F:N-methyltransferase activity"/>
    <property type="evidence" value="ECO:0007669"/>
    <property type="project" value="InterPro"/>
</dbReference>
<keyword evidence="2" id="KW-0808">Transferase</keyword>
<keyword evidence="1" id="KW-0489">Methyltransferase</keyword>
<evidence type="ECO:0000313" key="6">
    <source>
        <dbReference type="Proteomes" id="UP000642748"/>
    </source>
</evidence>
<dbReference type="InterPro" id="IPR002941">
    <property type="entry name" value="DNA_methylase_N4/N6"/>
</dbReference>
<dbReference type="EC" id="2.1.1.-" evidence="3"/>
<comment type="caution">
    <text evidence="5">The sequence shown here is derived from an EMBL/GenBank/DDBJ whole genome shotgun (WGS) entry which is preliminary data.</text>
</comment>
<dbReference type="GO" id="GO:0032259">
    <property type="term" value="P:methylation"/>
    <property type="evidence" value="ECO:0007669"/>
    <property type="project" value="UniProtKB-KW"/>
</dbReference>
<evidence type="ECO:0000313" key="5">
    <source>
        <dbReference type="EMBL" id="GIH16150.1"/>
    </source>
</evidence>
<accession>A0A8J3VRG0</accession>
<evidence type="ECO:0000259" key="4">
    <source>
        <dbReference type="Pfam" id="PF01555"/>
    </source>
</evidence>
<keyword evidence="6" id="KW-1185">Reference proteome</keyword>
<evidence type="ECO:0000256" key="3">
    <source>
        <dbReference type="RuleBase" id="RU362026"/>
    </source>
</evidence>